<keyword evidence="1" id="KW-0812">Transmembrane</keyword>
<sequence length="155" mass="17739">MTSLSLDYTRDDAKTLIKAAFERTRGIESYFDDGHRIIGKTGSRVTSYGETVIIEIPENQPSAAETMITVRAEKEVEMNVTADPEQYKSRFLTELERIRGDPVDHVLKTFDEEYRSKEVQRLDDLTSGHDTLKVVLTVLAVFMFFVMIMPFLLLP</sequence>
<dbReference type="GeneID" id="14332325"/>
<reference evidence="2 3" key="1">
    <citation type="journal article" date="2014" name="PLoS Genet.">
        <title>Phylogenetically driven sequencing of extremely halophilic archaea reveals strategies for static and dynamic osmo-response.</title>
        <authorList>
            <person name="Becker E.A."/>
            <person name="Seitzer P.M."/>
            <person name="Tritt A."/>
            <person name="Larsen D."/>
            <person name="Krusor M."/>
            <person name="Yao A.I."/>
            <person name="Wu D."/>
            <person name="Madern D."/>
            <person name="Eisen J.A."/>
            <person name="Darling A.E."/>
            <person name="Facciotti M.T."/>
        </authorList>
    </citation>
    <scope>NUCLEOTIDE SEQUENCE [LARGE SCALE GENOMIC DNA]</scope>
    <source>
        <strain evidence="2 3">DSM 15624</strain>
    </source>
</reference>
<accession>L9Z8C8</accession>
<name>L9Z8C8_NATP1</name>
<dbReference type="PATRIC" id="fig|797303.5.peg.8"/>
<evidence type="ECO:0000313" key="2">
    <source>
        <dbReference type="EMBL" id="ELY82216.1"/>
    </source>
</evidence>
<comment type="caution">
    <text evidence="2">The sequence shown here is derived from an EMBL/GenBank/DDBJ whole genome shotgun (WGS) entry which is preliminary data.</text>
</comment>
<gene>
    <name evidence="2" type="ORF">C488_00035</name>
</gene>
<keyword evidence="1" id="KW-1133">Transmembrane helix</keyword>
<dbReference type="Proteomes" id="UP000011593">
    <property type="component" value="Unassembled WGS sequence"/>
</dbReference>
<evidence type="ECO:0000313" key="3">
    <source>
        <dbReference type="Proteomes" id="UP000011593"/>
    </source>
</evidence>
<dbReference type="EMBL" id="AOIE01000001">
    <property type="protein sequence ID" value="ELY82216.1"/>
    <property type="molecule type" value="Genomic_DNA"/>
</dbReference>
<dbReference type="AlphaFoldDB" id="L9Z8C8"/>
<keyword evidence="3" id="KW-1185">Reference proteome</keyword>
<proteinExistence type="predicted"/>
<organism evidence="2 3">
    <name type="scientific">Natrinema pellirubrum (strain DSM 15624 / CIP 106293 / JCM 10476 / NCIMB 786 / 157)</name>
    <dbReference type="NCBI Taxonomy" id="797303"/>
    <lineage>
        <taxon>Archaea</taxon>
        <taxon>Methanobacteriati</taxon>
        <taxon>Methanobacteriota</taxon>
        <taxon>Stenosarchaea group</taxon>
        <taxon>Halobacteria</taxon>
        <taxon>Halobacteriales</taxon>
        <taxon>Natrialbaceae</taxon>
        <taxon>Natrinema</taxon>
    </lineage>
</organism>
<dbReference type="OrthoDB" id="183993at2157"/>
<feature type="transmembrane region" description="Helical" evidence="1">
    <location>
        <begin position="134"/>
        <end position="154"/>
    </location>
</feature>
<dbReference type="RefSeq" id="WP_006179304.1">
    <property type="nucleotide sequence ID" value="NC_019962.1"/>
</dbReference>
<keyword evidence="1" id="KW-0472">Membrane</keyword>
<protein>
    <submittedName>
        <fullName evidence="2">Uncharacterized protein</fullName>
    </submittedName>
</protein>
<evidence type="ECO:0000256" key="1">
    <source>
        <dbReference type="SAM" id="Phobius"/>
    </source>
</evidence>